<dbReference type="Gene3D" id="3.30.2130.10">
    <property type="entry name" value="VC0802-like"/>
    <property type="match status" value="1"/>
</dbReference>
<dbReference type="PANTHER" id="PTHR40099">
    <property type="entry name" value="ACETOLACTATE SYNTHASE, SMALL SUBUNIT"/>
    <property type="match status" value="1"/>
</dbReference>
<name>A0A5C5XLS1_9PLAN</name>
<protein>
    <recommendedName>
        <fullName evidence="1">ACT domain-containing protein</fullName>
    </recommendedName>
</protein>
<accession>A0A5C5XLS1</accession>
<organism evidence="2 3">
    <name type="scientific">Rubinisphaera italica</name>
    <dbReference type="NCBI Taxonomy" id="2527969"/>
    <lineage>
        <taxon>Bacteria</taxon>
        <taxon>Pseudomonadati</taxon>
        <taxon>Planctomycetota</taxon>
        <taxon>Planctomycetia</taxon>
        <taxon>Planctomycetales</taxon>
        <taxon>Planctomycetaceae</taxon>
        <taxon>Rubinisphaera</taxon>
    </lineage>
</organism>
<gene>
    <name evidence="2" type="ORF">Pan54_45730</name>
</gene>
<sequence length="167" mass="19169">MNYGEDVPVAPMTARGKGWPCLRQFCVFMENQVGRLHELFRLIERNELRVIAMSVVDSADFSTVRLMVDDADRAREIFSLSNFNWFENDVVGVCLPDDPQPLVRVCLALMQAELNIRYTYPLLFRRGGRGAIAISVDDIDQATKILKDRGLEIITEDDLKDDDNYFF</sequence>
<dbReference type="Pfam" id="PF19571">
    <property type="entry name" value="ACT_8"/>
    <property type="match status" value="1"/>
</dbReference>
<dbReference type="EMBL" id="SJPG01000001">
    <property type="protein sequence ID" value="TWT63814.1"/>
    <property type="molecule type" value="Genomic_DNA"/>
</dbReference>
<dbReference type="SUPFAM" id="SSF55021">
    <property type="entry name" value="ACT-like"/>
    <property type="match status" value="2"/>
</dbReference>
<evidence type="ECO:0000259" key="1">
    <source>
        <dbReference type="Pfam" id="PF19571"/>
    </source>
</evidence>
<evidence type="ECO:0000313" key="2">
    <source>
        <dbReference type="EMBL" id="TWT63814.1"/>
    </source>
</evidence>
<dbReference type="RefSeq" id="WP_146505595.1">
    <property type="nucleotide sequence ID" value="NZ_SJPG01000001.1"/>
</dbReference>
<evidence type="ECO:0000313" key="3">
    <source>
        <dbReference type="Proteomes" id="UP000316095"/>
    </source>
</evidence>
<proteinExistence type="predicted"/>
<dbReference type="InterPro" id="IPR045865">
    <property type="entry name" value="ACT-like_dom_sf"/>
</dbReference>
<dbReference type="InterPro" id="IPR045739">
    <property type="entry name" value="ACT_dom_pair"/>
</dbReference>
<keyword evidence="3" id="KW-1185">Reference proteome</keyword>
<dbReference type="PANTHER" id="PTHR40099:SF1">
    <property type="entry name" value="ACETOLACTATE SYNTHASE, SMALL SUBUNIT"/>
    <property type="match status" value="1"/>
</dbReference>
<dbReference type="AlphaFoldDB" id="A0A5C5XLS1"/>
<comment type="caution">
    <text evidence="2">The sequence shown here is derived from an EMBL/GenBank/DDBJ whole genome shotgun (WGS) entry which is preliminary data.</text>
</comment>
<reference evidence="2 3" key="1">
    <citation type="submission" date="2019-02" db="EMBL/GenBank/DDBJ databases">
        <title>Deep-cultivation of Planctomycetes and their phenomic and genomic characterization uncovers novel biology.</title>
        <authorList>
            <person name="Wiegand S."/>
            <person name="Jogler M."/>
            <person name="Boedeker C."/>
            <person name="Pinto D."/>
            <person name="Vollmers J."/>
            <person name="Rivas-Marin E."/>
            <person name="Kohn T."/>
            <person name="Peeters S.H."/>
            <person name="Heuer A."/>
            <person name="Rast P."/>
            <person name="Oberbeckmann S."/>
            <person name="Bunk B."/>
            <person name="Jeske O."/>
            <person name="Meyerdierks A."/>
            <person name="Storesund J.E."/>
            <person name="Kallscheuer N."/>
            <person name="Luecker S."/>
            <person name="Lage O.M."/>
            <person name="Pohl T."/>
            <person name="Merkel B.J."/>
            <person name="Hornburger P."/>
            <person name="Mueller R.-W."/>
            <person name="Bruemmer F."/>
            <person name="Labrenz M."/>
            <person name="Spormann A.M."/>
            <person name="Op Den Camp H."/>
            <person name="Overmann J."/>
            <person name="Amann R."/>
            <person name="Jetten M.S.M."/>
            <person name="Mascher T."/>
            <person name="Medema M.H."/>
            <person name="Devos D.P."/>
            <person name="Kaster A.-K."/>
            <person name="Ovreas L."/>
            <person name="Rohde M."/>
            <person name="Galperin M.Y."/>
            <person name="Jogler C."/>
        </authorList>
    </citation>
    <scope>NUCLEOTIDE SEQUENCE [LARGE SCALE GENOMIC DNA]</scope>
    <source>
        <strain evidence="2 3">Pan54</strain>
    </source>
</reference>
<dbReference type="OrthoDB" id="287144at2"/>
<dbReference type="Proteomes" id="UP000316095">
    <property type="component" value="Unassembled WGS sequence"/>
</dbReference>
<feature type="domain" description="ACT" evidence="1">
    <location>
        <begin position="22"/>
        <end position="160"/>
    </location>
</feature>